<evidence type="ECO:0000313" key="2">
    <source>
        <dbReference type="Proteomes" id="UP001176940"/>
    </source>
</evidence>
<dbReference type="EMBL" id="CAUEEQ010009308">
    <property type="protein sequence ID" value="CAJ0933337.1"/>
    <property type="molecule type" value="Genomic_DNA"/>
</dbReference>
<sequence>MSTDNEALLWLAWLVSCRFGVRHHMLDEEPQLQKRLWVHPLLLLRGVYGHFTKLYNELRRYPVKFVAFCHLSIPGFDNLLHALLPYLLRQDTCMRLSISSEERLLVTLRFLAIGHSYSSIHFEFLLGKSTISGIVRSTCDLIWDKLKSHLMPQSNTQDWLRIAQGFMEATEFPNCIGALDDDNGFGDQSDKVMEMRSSMYWGISRQLMNTPIRSNFAMHLWEQKLAAGGRRRE</sequence>
<keyword evidence="2" id="KW-1185">Reference proteome</keyword>
<dbReference type="Proteomes" id="UP001176940">
    <property type="component" value="Unassembled WGS sequence"/>
</dbReference>
<proteinExistence type="predicted"/>
<organism evidence="1 2">
    <name type="scientific">Ranitomeya imitator</name>
    <name type="common">mimic poison frog</name>
    <dbReference type="NCBI Taxonomy" id="111125"/>
    <lineage>
        <taxon>Eukaryota</taxon>
        <taxon>Metazoa</taxon>
        <taxon>Chordata</taxon>
        <taxon>Craniata</taxon>
        <taxon>Vertebrata</taxon>
        <taxon>Euteleostomi</taxon>
        <taxon>Amphibia</taxon>
        <taxon>Batrachia</taxon>
        <taxon>Anura</taxon>
        <taxon>Neobatrachia</taxon>
        <taxon>Hyloidea</taxon>
        <taxon>Dendrobatidae</taxon>
        <taxon>Dendrobatinae</taxon>
        <taxon>Ranitomeya</taxon>
    </lineage>
</organism>
<accession>A0ABN9L7J4</accession>
<evidence type="ECO:0000313" key="1">
    <source>
        <dbReference type="EMBL" id="CAJ0933337.1"/>
    </source>
</evidence>
<gene>
    <name evidence="1" type="ORF">RIMI_LOCUS5448325</name>
</gene>
<name>A0ABN9L7J4_9NEOB</name>
<reference evidence="1" key="1">
    <citation type="submission" date="2023-07" db="EMBL/GenBank/DDBJ databases">
        <authorList>
            <person name="Stuckert A."/>
        </authorList>
    </citation>
    <scope>NUCLEOTIDE SEQUENCE</scope>
</reference>
<comment type="caution">
    <text evidence="1">The sequence shown here is derived from an EMBL/GenBank/DDBJ whole genome shotgun (WGS) entry which is preliminary data.</text>
</comment>
<evidence type="ECO:0008006" key="3">
    <source>
        <dbReference type="Google" id="ProtNLM"/>
    </source>
</evidence>
<protein>
    <recommendedName>
        <fullName evidence="3">Nuclease HARBI1</fullName>
    </recommendedName>
</protein>
<feature type="non-terminal residue" evidence="1">
    <location>
        <position position="233"/>
    </location>
</feature>